<keyword evidence="6" id="KW-0238">DNA-binding</keyword>
<organism evidence="11 12">
    <name type="scientific">Schleiferilactobacillus harbinensis</name>
    <dbReference type="NCBI Taxonomy" id="304207"/>
    <lineage>
        <taxon>Bacteria</taxon>
        <taxon>Bacillati</taxon>
        <taxon>Bacillota</taxon>
        <taxon>Bacilli</taxon>
        <taxon>Lactobacillales</taxon>
        <taxon>Lactobacillaceae</taxon>
        <taxon>Schleiferilactobacillus</taxon>
    </lineage>
</organism>
<dbReference type="GO" id="GO:0046872">
    <property type="term" value="F:metal ion binding"/>
    <property type="evidence" value="ECO:0007669"/>
    <property type="project" value="UniProtKB-KW"/>
</dbReference>
<dbReference type="EMBL" id="CP045143">
    <property type="protein sequence ID" value="QFR22587.1"/>
    <property type="molecule type" value="Genomic_DNA"/>
</dbReference>
<dbReference type="NCBIfam" id="NF040570">
    <property type="entry name" value="guided_TnpB"/>
    <property type="match status" value="1"/>
</dbReference>
<reference evidence="11 12" key="1">
    <citation type="submission" date="2019-10" db="EMBL/GenBank/DDBJ databases">
        <title>The completed genome of Lactobacillus harbinensis M1.</title>
        <authorList>
            <person name="Zheng Y."/>
        </authorList>
    </citation>
    <scope>NUCLEOTIDE SEQUENCE [LARGE SCALE GENOMIC DNA]</scope>
    <source>
        <strain evidence="11 12">M1</strain>
    </source>
</reference>
<dbReference type="InterPro" id="IPR051399">
    <property type="entry name" value="RNA-guided_DNA_endo/Transpos"/>
</dbReference>
<evidence type="ECO:0000259" key="10">
    <source>
        <dbReference type="Pfam" id="PF12323"/>
    </source>
</evidence>
<dbReference type="Proteomes" id="UP000326779">
    <property type="component" value="Chromosome"/>
</dbReference>
<gene>
    <name evidence="11" type="ORF">D1010_03525</name>
</gene>
<accession>A0A5P8M2P2</accession>
<evidence type="ECO:0000313" key="11">
    <source>
        <dbReference type="EMBL" id="QFR22587.1"/>
    </source>
</evidence>
<evidence type="ECO:0000313" key="12">
    <source>
        <dbReference type="Proteomes" id="UP000326779"/>
    </source>
</evidence>
<evidence type="ECO:0000256" key="3">
    <source>
        <dbReference type="ARBA" id="ARBA00022578"/>
    </source>
</evidence>
<dbReference type="PANTHER" id="PTHR30405:SF25">
    <property type="entry name" value="RNA-GUIDED DNA ENDONUCLEASE INSQ-RELATED"/>
    <property type="match status" value="1"/>
</dbReference>
<dbReference type="Pfam" id="PF01385">
    <property type="entry name" value="OrfB_IS605"/>
    <property type="match status" value="1"/>
</dbReference>
<dbReference type="InterPro" id="IPR001959">
    <property type="entry name" value="Transposase"/>
</dbReference>
<proteinExistence type="inferred from homology"/>
<evidence type="ECO:0000256" key="6">
    <source>
        <dbReference type="ARBA" id="ARBA00023125"/>
    </source>
</evidence>
<sequence>MATALKGFKLKLYPTSDQQILFRCTFGCTRFVWNKMFAMQIARRKNNPKQWLVSRFGMDSLLPLLKKEYPWLKDIDATALQMATDQLADAYTRFFKGQNGFPHFRKRTYAQSYTSKCINNNIQVVDDHHLKLPKAGLVYFKAGRLPAGKIKRVTIRQKSAGHYEATVLCECEIADLPKTGKSVGGDLGLKALLILSDGQKEPNLRYDKQLAKKKHQWEKKKARRLLGAQAEIARDKHEHPNNVRTLEDFKNYQEARTMVAKYAAKEAYQRQDQLQKYTTWLVQNYDLIVLEELNVKGLLKNHKLARAISNASWGRLVAILAYKCRWYGKELILVPPAYTSQECSSCHERNQRLGLSQSQWLGVREWDCPSCGTHHDRDINAAINILNKGIKTAA</sequence>
<dbReference type="GO" id="GO:0003677">
    <property type="term" value="F:DNA binding"/>
    <property type="evidence" value="ECO:0007669"/>
    <property type="project" value="UniProtKB-KW"/>
</dbReference>
<dbReference type="GO" id="GO:0032196">
    <property type="term" value="P:transposition"/>
    <property type="evidence" value="ECO:0007669"/>
    <property type="project" value="UniProtKB-KW"/>
</dbReference>
<dbReference type="KEGG" id="lhb:D1010_03525"/>
<dbReference type="Pfam" id="PF12323">
    <property type="entry name" value="HTH_OrfB_IS605"/>
    <property type="match status" value="1"/>
</dbReference>
<keyword evidence="5" id="KW-0862">Zinc</keyword>
<evidence type="ECO:0000256" key="7">
    <source>
        <dbReference type="ARBA" id="ARBA00023172"/>
    </source>
</evidence>
<evidence type="ECO:0000256" key="1">
    <source>
        <dbReference type="ARBA" id="ARBA00008761"/>
    </source>
</evidence>
<dbReference type="Pfam" id="PF07282">
    <property type="entry name" value="Cas12f1-like_TNB"/>
    <property type="match status" value="1"/>
</dbReference>
<feature type="domain" description="Transposase putative helix-turn-helix" evidence="10">
    <location>
        <begin position="1"/>
        <end position="47"/>
    </location>
</feature>
<dbReference type="GO" id="GO:0006310">
    <property type="term" value="P:DNA recombination"/>
    <property type="evidence" value="ECO:0007669"/>
    <property type="project" value="UniProtKB-KW"/>
</dbReference>
<dbReference type="PANTHER" id="PTHR30405">
    <property type="entry name" value="TRANSPOSASE"/>
    <property type="match status" value="1"/>
</dbReference>
<feature type="domain" description="Probable transposase IS891/IS1136/IS1341" evidence="8">
    <location>
        <begin position="174"/>
        <end position="301"/>
    </location>
</feature>
<dbReference type="InterPro" id="IPR010095">
    <property type="entry name" value="Cas12f1-like_TNB"/>
</dbReference>
<dbReference type="NCBIfam" id="TIGR01766">
    <property type="entry name" value="IS200/IS605 family accessory protein TnpB-like domain"/>
    <property type="match status" value="1"/>
</dbReference>
<protein>
    <submittedName>
        <fullName evidence="11">IS200/IS605 family element transposase accessory protein TnpB</fullName>
    </submittedName>
</protein>
<feature type="domain" description="Cas12f1-like TNB" evidence="9">
    <location>
        <begin position="313"/>
        <end position="385"/>
    </location>
</feature>
<evidence type="ECO:0000259" key="8">
    <source>
        <dbReference type="Pfam" id="PF01385"/>
    </source>
</evidence>
<evidence type="ECO:0000256" key="5">
    <source>
        <dbReference type="ARBA" id="ARBA00022833"/>
    </source>
</evidence>
<name>A0A5P8M2P2_9LACO</name>
<dbReference type="AlphaFoldDB" id="A0A5P8M2P2"/>
<keyword evidence="4" id="KW-0479">Metal-binding</keyword>
<dbReference type="RefSeq" id="WP_152260269.1">
    <property type="nucleotide sequence ID" value="NZ_CP045143.1"/>
</dbReference>
<evidence type="ECO:0000256" key="2">
    <source>
        <dbReference type="ARBA" id="ARBA00011044"/>
    </source>
</evidence>
<comment type="similarity">
    <text evidence="1">In the C-terminal section; belongs to the transposase 35 family.</text>
</comment>
<evidence type="ECO:0000256" key="4">
    <source>
        <dbReference type="ARBA" id="ARBA00022723"/>
    </source>
</evidence>
<keyword evidence="3" id="KW-0815">Transposition</keyword>
<keyword evidence="7" id="KW-0233">DNA recombination</keyword>
<evidence type="ECO:0000259" key="9">
    <source>
        <dbReference type="Pfam" id="PF07282"/>
    </source>
</evidence>
<comment type="similarity">
    <text evidence="2">In the N-terminal section; belongs to the transposase 2 family.</text>
</comment>
<dbReference type="InterPro" id="IPR021027">
    <property type="entry name" value="Transposase_put_HTH"/>
</dbReference>